<feature type="region of interest" description="Disordered" evidence="8">
    <location>
        <begin position="1019"/>
        <end position="1039"/>
    </location>
</feature>
<feature type="region of interest" description="Disordered" evidence="8">
    <location>
        <begin position="1054"/>
        <end position="1092"/>
    </location>
</feature>
<reference evidence="10" key="3">
    <citation type="submission" date="2016-07" db="EMBL/GenBank/DDBJ databases">
        <title>Evolution of pathogenesis and genome organization in the Tremellales.</title>
        <authorList>
            <person name="Cuomo C."/>
            <person name="Litvintseva A."/>
            <person name="Heitman J."/>
            <person name="Chen Y."/>
            <person name="Sun S."/>
            <person name="Springer D."/>
            <person name="Dromer F."/>
            <person name="Young S."/>
            <person name="Zeng Q."/>
            <person name="Chapman S."/>
            <person name="Gujja S."/>
            <person name="Saif S."/>
            <person name="Birren B."/>
        </authorList>
    </citation>
    <scope>NUCLEOTIDE SEQUENCE</scope>
    <source>
        <strain evidence="10">CBS 10737</strain>
    </source>
</reference>
<feature type="compositionally biased region" description="Low complexity" evidence="8">
    <location>
        <begin position="380"/>
        <end position="394"/>
    </location>
</feature>
<reference evidence="10" key="1">
    <citation type="submission" date="2013-07" db="EMBL/GenBank/DDBJ databases">
        <title>The Genome Sequence of Cryptococcus pinus CBS10737.</title>
        <authorList>
            <consortium name="The Broad Institute Genome Sequencing Platform"/>
            <person name="Cuomo C."/>
            <person name="Litvintseva A."/>
            <person name="Chen Y."/>
            <person name="Heitman J."/>
            <person name="Sun S."/>
            <person name="Springer D."/>
            <person name="Dromer F."/>
            <person name="Young S.K."/>
            <person name="Zeng Q."/>
            <person name="Gargeya S."/>
            <person name="Fitzgerald M."/>
            <person name="Abouelleil A."/>
            <person name="Alvarado L."/>
            <person name="Berlin A.M."/>
            <person name="Chapman S.B."/>
            <person name="Dewar J."/>
            <person name="Goldberg J."/>
            <person name="Griggs A."/>
            <person name="Gujja S."/>
            <person name="Hansen M."/>
            <person name="Howarth C."/>
            <person name="Imamovic A."/>
            <person name="Larimer J."/>
            <person name="McCowan C."/>
            <person name="Murphy C."/>
            <person name="Pearson M."/>
            <person name="Priest M."/>
            <person name="Roberts A."/>
            <person name="Saif S."/>
            <person name="Shea T."/>
            <person name="Sykes S."/>
            <person name="Wortman J."/>
            <person name="Nusbaum C."/>
            <person name="Birren B."/>
        </authorList>
    </citation>
    <scope>NUCLEOTIDE SEQUENCE [LARGE SCALE GENOMIC DNA]</scope>
    <source>
        <strain evidence="10">CBS 10737</strain>
    </source>
</reference>
<dbReference type="SMART" id="SM00355">
    <property type="entry name" value="ZnF_C2H2"/>
    <property type="match status" value="2"/>
</dbReference>
<feature type="compositionally biased region" description="Polar residues" evidence="8">
    <location>
        <begin position="933"/>
        <end position="955"/>
    </location>
</feature>
<feature type="compositionally biased region" description="Polar residues" evidence="8">
    <location>
        <begin position="1139"/>
        <end position="1152"/>
    </location>
</feature>
<dbReference type="InterPro" id="IPR051059">
    <property type="entry name" value="VerF-like"/>
</dbReference>
<evidence type="ECO:0000256" key="4">
    <source>
        <dbReference type="ARBA" id="ARBA00022771"/>
    </source>
</evidence>
<feature type="region of interest" description="Disordered" evidence="8">
    <location>
        <begin position="283"/>
        <end position="324"/>
    </location>
</feature>
<evidence type="ECO:0000313" key="11">
    <source>
        <dbReference type="EMBL" id="WWC67035.1"/>
    </source>
</evidence>
<feature type="region of interest" description="Disordered" evidence="8">
    <location>
        <begin position="1"/>
        <end position="50"/>
    </location>
</feature>
<feature type="compositionally biased region" description="Low complexity" evidence="8">
    <location>
        <begin position="344"/>
        <end position="361"/>
    </location>
</feature>
<feature type="region of interest" description="Disordered" evidence="8">
    <location>
        <begin position="1139"/>
        <end position="1164"/>
    </location>
</feature>
<dbReference type="AlphaFoldDB" id="A0A1B9IC90"/>
<dbReference type="GO" id="GO:0000978">
    <property type="term" value="F:RNA polymerase II cis-regulatory region sequence-specific DNA binding"/>
    <property type="evidence" value="ECO:0007669"/>
    <property type="project" value="InterPro"/>
</dbReference>
<dbReference type="Pfam" id="PF00096">
    <property type="entry name" value="zf-C2H2"/>
    <property type="match status" value="2"/>
</dbReference>
<evidence type="ECO:0000256" key="1">
    <source>
        <dbReference type="ARBA" id="ARBA00004123"/>
    </source>
</evidence>
<dbReference type="KEGG" id="kpin:30168753"/>
<evidence type="ECO:0000259" key="9">
    <source>
        <dbReference type="PROSITE" id="PS50157"/>
    </source>
</evidence>
<dbReference type="Proteomes" id="UP000094020">
    <property type="component" value="Chromosome 1"/>
</dbReference>
<dbReference type="GO" id="GO:0008270">
    <property type="term" value="F:zinc ion binding"/>
    <property type="evidence" value="ECO:0007669"/>
    <property type="project" value="UniProtKB-KW"/>
</dbReference>
<dbReference type="GO" id="GO:0000785">
    <property type="term" value="C:chromatin"/>
    <property type="evidence" value="ECO:0007669"/>
    <property type="project" value="TreeGrafter"/>
</dbReference>
<keyword evidence="6" id="KW-0539">Nucleus</keyword>
<dbReference type="Gene3D" id="3.30.160.60">
    <property type="entry name" value="Classic Zinc Finger"/>
    <property type="match status" value="2"/>
</dbReference>
<dbReference type="GeneID" id="30168753"/>
<keyword evidence="4 7" id="KW-0863">Zinc-finger</keyword>
<dbReference type="CDD" id="cd12148">
    <property type="entry name" value="fungal_TF_MHR"/>
    <property type="match status" value="1"/>
</dbReference>
<feature type="region of interest" description="Disordered" evidence="8">
    <location>
        <begin position="87"/>
        <end position="195"/>
    </location>
</feature>
<reference evidence="11" key="4">
    <citation type="submission" date="2024-02" db="EMBL/GenBank/DDBJ databases">
        <title>Comparative genomics of Cryptococcus and Kwoniella reveals pathogenesis evolution and contrasting modes of karyotype evolution via chromosome fusion or intercentromeric recombination.</title>
        <authorList>
            <person name="Coelho M.A."/>
            <person name="David-Palma M."/>
            <person name="Shea T."/>
            <person name="Bowers K."/>
            <person name="McGinley-Smith S."/>
            <person name="Mohammad A.W."/>
            <person name="Gnirke A."/>
            <person name="Yurkov A.M."/>
            <person name="Nowrousian M."/>
            <person name="Sun S."/>
            <person name="Cuomo C.A."/>
            <person name="Heitman J."/>
        </authorList>
    </citation>
    <scope>NUCLEOTIDE SEQUENCE</scope>
    <source>
        <strain evidence="11">CBS 10737</strain>
    </source>
</reference>
<dbReference type="STRING" id="1296096.A0A1B9IC90"/>
<gene>
    <name evidence="10" type="ORF">I206_00384</name>
    <name evidence="11" type="ORF">I206_100942</name>
</gene>
<feature type="compositionally biased region" description="Polar residues" evidence="8">
    <location>
        <begin position="288"/>
        <end position="305"/>
    </location>
</feature>
<evidence type="ECO:0000256" key="2">
    <source>
        <dbReference type="ARBA" id="ARBA00022723"/>
    </source>
</evidence>
<feature type="domain" description="C2H2-type" evidence="9">
    <location>
        <begin position="41"/>
        <end position="70"/>
    </location>
</feature>
<feature type="region of interest" description="Disordered" evidence="8">
    <location>
        <begin position="932"/>
        <end position="963"/>
    </location>
</feature>
<feature type="compositionally biased region" description="Polar residues" evidence="8">
    <location>
        <begin position="362"/>
        <end position="379"/>
    </location>
</feature>
<dbReference type="GO" id="GO:0005634">
    <property type="term" value="C:nucleus"/>
    <property type="evidence" value="ECO:0007669"/>
    <property type="project" value="UniProtKB-SubCell"/>
</dbReference>
<dbReference type="EMBL" id="KI894007">
    <property type="protein sequence ID" value="OCF53083.1"/>
    <property type="molecule type" value="Genomic_DNA"/>
</dbReference>
<dbReference type="InterPro" id="IPR013087">
    <property type="entry name" value="Znf_C2H2_type"/>
</dbReference>
<dbReference type="GO" id="GO:0000981">
    <property type="term" value="F:DNA-binding transcription factor activity, RNA polymerase II-specific"/>
    <property type="evidence" value="ECO:0007669"/>
    <property type="project" value="InterPro"/>
</dbReference>
<proteinExistence type="predicted"/>
<name>A0A1B9IC90_9TREE</name>
<sequence>MPARRQSGLSPIDPITGLPVEGATPTSGRSRGKEGKEKETFACTFPGCGQNYSRMEYLKRHQRKHQDDRPFQCKDCTKAFARSDVLLRHRRRCHPTPPPTDRNSHSPPAPHRNYPGVPVSSSRTDARDASPASRSRKHPRRSSGDDERDATRPRLDPSLDPSLEDDFTGADDDDRYPDGTRFNRQNGMGNGGVYSSGNPFYGSGAVPEGSTYTPHLLPMFQQGQTFHSLNDADHLEDASVLLSMAYPGGVPSGENPDIQRDLPDWANNPTINMMMEAAVAANREQEANKTVNGNDQTKEVQSTEQPVVDPALASASGNVTNNGDDSFLNTMSWLSGMGTQGVLNQSQNQSQTQNQNRISSQMDISQNRTGQNSNSQKKGSTSTQNSTQQSTQNLSSADMGSLLGWMQLFASNMNGSSGPGNSPKAQTPFPISSLFSPSAFGLNNVSSNTDGENKDEVPPMSPSIMGILDQMAMYEVPQTLANPNPERPLLRLANSEMNTRAGQEWFDKTSPFYLPADRFAGVYQIPHWALPPLRTLSVMACRTYHTVLNHFSFVHMPTFKLNDTAACLAFAICTVGGIRTGSTTAADNAVLQSLGLSGLIPPKSLDGPVVPDQSWESIYESNWNRANDDKALDSEKVTAWKNGPLVRNEKTNMLVKSFSLAQGVLMTEYNVALLQALILYHTPNFLSESESERLTANMFMGTIVNITRQIGFFTPEADHFTTKIDTPTEPFTPNDLDRCWKKWIQLETRRRTAYLVYQLDTVSALESNIPCILSSCEISYLPLPAPDTLWKAPAAVDWLKAVKKYRPMTLDEAMRRIFFLPTFGSFDNLHENADTKYYNLLNTQDLGPFARLALVLTLLRGVMDIGEGKRDRGDWRDLTDLWVGCGWLRPTKRMLAQDGTDLGRITRESLRGRFGMGLQKWREGWDFDRLCSSPATPNGSRADSAGVSPQSNSSPPGREPELPKETLNYCEDALPFYWLAVALLNQLNNSTHNEPGFNHFSGVKYGDMLKAARTFTRTGEGIPGATSNGSSPSYARQGSTSTASVVSATVPAASAQTQNTAHTYSAPSSTGTSNSLSSISPPNNNNKTVDIPPVVEETNDDNFDLSNMSPGTINGFFEAIAGAGGSEDTFDGGTVPISTKQNPSAGTTGGTSQQVENGGGGIAGQGQLYEQIGFII</sequence>
<dbReference type="EMBL" id="CP144519">
    <property type="protein sequence ID" value="WWC67035.1"/>
    <property type="molecule type" value="Genomic_DNA"/>
</dbReference>
<comment type="subcellular location">
    <subcellularLocation>
        <location evidence="1">Nucleus</location>
    </subcellularLocation>
</comment>
<dbReference type="InterPro" id="IPR007219">
    <property type="entry name" value="XnlR_reg_dom"/>
</dbReference>
<dbReference type="PROSITE" id="PS00028">
    <property type="entry name" value="ZINC_FINGER_C2H2_1"/>
    <property type="match status" value="2"/>
</dbReference>
<dbReference type="OrthoDB" id="1405595at2759"/>
<dbReference type="PANTHER" id="PTHR40626:SF11">
    <property type="entry name" value="ZINC FINGER PROTEIN YPR022C"/>
    <property type="match status" value="1"/>
</dbReference>
<feature type="compositionally biased region" description="Low complexity" evidence="8">
    <location>
        <begin position="1065"/>
        <end position="1088"/>
    </location>
</feature>
<evidence type="ECO:0000256" key="8">
    <source>
        <dbReference type="SAM" id="MobiDB-lite"/>
    </source>
</evidence>
<dbReference type="GO" id="GO:0006351">
    <property type="term" value="P:DNA-templated transcription"/>
    <property type="evidence" value="ECO:0007669"/>
    <property type="project" value="InterPro"/>
</dbReference>
<evidence type="ECO:0000256" key="3">
    <source>
        <dbReference type="ARBA" id="ARBA00022737"/>
    </source>
</evidence>
<evidence type="ECO:0000256" key="7">
    <source>
        <dbReference type="PROSITE-ProRule" id="PRU00042"/>
    </source>
</evidence>
<keyword evidence="3" id="KW-0677">Repeat</keyword>
<dbReference type="PANTHER" id="PTHR40626">
    <property type="entry name" value="MIP31509P"/>
    <property type="match status" value="1"/>
</dbReference>
<protein>
    <submittedName>
        <fullName evidence="10">C2H2 zinc finger protein Zas1A</fullName>
    </submittedName>
</protein>
<keyword evidence="5" id="KW-0862">Zinc</keyword>
<accession>A0A1B9IC90</accession>
<keyword evidence="12" id="KW-1185">Reference proteome</keyword>
<dbReference type="InterPro" id="IPR036236">
    <property type="entry name" value="Znf_C2H2_sf"/>
</dbReference>
<organism evidence="10">
    <name type="scientific">Kwoniella pini CBS 10737</name>
    <dbReference type="NCBI Taxonomy" id="1296096"/>
    <lineage>
        <taxon>Eukaryota</taxon>
        <taxon>Fungi</taxon>
        <taxon>Dikarya</taxon>
        <taxon>Basidiomycota</taxon>
        <taxon>Agaricomycotina</taxon>
        <taxon>Tremellomycetes</taxon>
        <taxon>Tremellales</taxon>
        <taxon>Cryptococcaceae</taxon>
        <taxon>Kwoniella</taxon>
    </lineage>
</organism>
<dbReference type="PROSITE" id="PS50157">
    <property type="entry name" value="ZINC_FINGER_C2H2_2"/>
    <property type="match status" value="2"/>
</dbReference>
<dbReference type="RefSeq" id="XP_019014302.1">
    <property type="nucleotide sequence ID" value="XM_019152164.1"/>
</dbReference>
<reference evidence="11" key="2">
    <citation type="submission" date="2013-07" db="EMBL/GenBank/DDBJ databases">
        <authorList>
            <consortium name="The Broad Institute Genome Sequencing Platform"/>
            <person name="Cuomo C."/>
            <person name="Litvintseva A."/>
            <person name="Chen Y."/>
            <person name="Heitman J."/>
            <person name="Sun S."/>
            <person name="Springer D."/>
            <person name="Dromer F."/>
            <person name="Young S.K."/>
            <person name="Zeng Q."/>
            <person name="Gargeya S."/>
            <person name="Fitzgerald M."/>
            <person name="Abouelleil A."/>
            <person name="Alvarado L."/>
            <person name="Berlin A.M."/>
            <person name="Chapman S.B."/>
            <person name="Dewar J."/>
            <person name="Goldberg J."/>
            <person name="Griggs A."/>
            <person name="Gujja S."/>
            <person name="Hansen M."/>
            <person name="Howarth C."/>
            <person name="Imamovic A."/>
            <person name="Larimer J."/>
            <person name="McCowan C."/>
            <person name="Murphy C."/>
            <person name="Pearson M."/>
            <person name="Priest M."/>
            <person name="Roberts A."/>
            <person name="Saif S."/>
            <person name="Shea T."/>
            <person name="Sykes S."/>
            <person name="Wortman J."/>
            <person name="Nusbaum C."/>
            <person name="Birren B."/>
        </authorList>
    </citation>
    <scope>NUCLEOTIDE SEQUENCE</scope>
    <source>
        <strain evidence="11">CBS 10737</strain>
    </source>
</reference>
<dbReference type="SUPFAM" id="SSF57667">
    <property type="entry name" value="beta-beta-alpha zinc fingers"/>
    <property type="match status" value="1"/>
</dbReference>
<evidence type="ECO:0000256" key="5">
    <source>
        <dbReference type="ARBA" id="ARBA00022833"/>
    </source>
</evidence>
<feature type="region of interest" description="Disordered" evidence="8">
    <location>
        <begin position="340"/>
        <end position="394"/>
    </location>
</feature>
<feature type="compositionally biased region" description="Polar residues" evidence="8">
    <location>
        <begin position="315"/>
        <end position="324"/>
    </location>
</feature>
<feature type="compositionally biased region" description="Polar residues" evidence="8">
    <location>
        <begin position="1025"/>
        <end position="1038"/>
    </location>
</feature>
<feature type="compositionally biased region" description="Basic and acidic residues" evidence="8">
    <location>
        <begin position="142"/>
        <end position="157"/>
    </location>
</feature>
<dbReference type="Pfam" id="PF04082">
    <property type="entry name" value="Fungal_trans"/>
    <property type="match status" value="1"/>
</dbReference>
<evidence type="ECO:0000313" key="10">
    <source>
        <dbReference type="EMBL" id="OCF53083.1"/>
    </source>
</evidence>
<evidence type="ECO:0000313" key="12">
    <source>
        <dbReference type="Proteomes" id="UP000094020"/>
    </source>
</evidence>
<feature type="compositionally biased region" description="Acidic residues" evidence="8">
    <location>
        <begin position="162"/>
        <end position="175"/>
    </location>
</feature>
<evidence type="ECO:0000256" key="6">
    <source>
        <dbReference type="ARBA" id="ARBA00023242"/>
    </source>
</evidence>
<feature type="domain" description="C2H2-type" evidence="9">
    <location>
        <begin position="71"/>
        <end position="99"/>
    </location>
</feature>
<feature type="compositionally biased region" description="Basic and acidic residues" evidence="8">
    <location>
        <begin position="31"/>
        <end position="40"/>
    </location>
</feature>
<keyword evidence="2" id="KW-0479">Metal-binding</keyword>